<keyword evidence="2" id="KW-1185">Reference proteome</keyword>
<reference evidence="1 2" key="1">
    <citation type="journal article" date="2020" name="Cell">
        <title>Large-Scale Comparative Analyses of Tick Genomes Elucidate Their Genetic Diversity and Vector Capacities.</title>
        <authorList>
            <consortium name="Tick Genome and Microbiome Consortium (TIGMIC)"/>
            <person name="Jia N."/>
            <person name="Wang J."/>
            <person name="Shi W."/>
            <person name="Du L."/>
            <person name="Sun Y."/>
            <person name="Zhan W."/>
            <person name="Jiang J.F."/>
            <person name="Wang Q."/>
            <person name="Zhang B."/>
            <person name="Ji P."/>
            <person name="Bell-Sakyi L."/>
            <person name="Cui X.M."/>
            <person name="Yuan T.T."/>
            <person name="Jiang B.G."/>
            <person name="Yang W.F."/>
            <person name="Lam T.T."/>
            <person name="Chang Q.C."/>
            <person name="Ding S.J."/>
            <person name="Wang X.J."/>
            <person name="Zhu J.G."/>
            <person name="Ruan X.D."/>
            <person name="Zhao L."/>
            <person name="Wei J.T."/>
            <person name="Ye R.Z."/>
            <person name="Que T.C."/>
            <person name="Du C.H."/>
            <person name="Zhou Y.H."/>
            <person name="Cheng J.X."/>
            <person name="Dai P.F."/>
            <person name="Guo W.B."/>
            <person name="Han X.H."/>
            <person name="Huang E.J."/>
            <person name="Li L.F."/>
            <person name="Wei W."/>
            <person name="Gao Y.C."/>
            <person name="Liu J.Z."/>
            <person name="Shao H.Z."/>
            <person name="Wang X."/>
            <person name="Wang C.C."/>
            <person name="Yang T.C."/>
            <person name="Huo Q.B."/>
            <person name="Li W."/>
            <person name="Chen H.Y."/>
            <person name="Chen S.E."/>
            <person name="Zhou L.G."/>
            <person name="Ni X.B."/>
            <person name="Tian J.H."/>
            <person name="Sheng Y."/>
            <person name="Liu T."/>
            <person name="Pan Y.S."/>
            <person name="Xia L.Y."/>
            <person name="Li J."/>
            <person name="Zhao F."/>
            <person name="Cao W.C."/>
        </authorList>
    </citation>
    <scope>NUCLEOTIDE SEQUENCE [LARGE SCALE GENOMIC DNA]</scope>
    <source>
        <strain evidence="1">Iper-2018</strain>
    </source>
</reference>
<sequence length="1229" mass="137167">MGRRFSARVHRPPRSPTRGQDTRLREAGAEAVYCLARGAPKGPNKPRAQLNHQGPLFPGHGTPVYEKQGPKRCIASPGGPRRVQTYPGLSSTARVPFSPDTGVKKSLSTASRSHECGLIAEWAQPAVNQMYSCAAASRGNPDLFVGAWTSMTRNVVFVHTDHLGVYTRCFHRPVTDGEWLVTGQFVDVVIGKSLLKDLRQLSPDTETSTLESFHSVLISFAPKWATLRTKGILSRTCAVCELHFEPEYIVRDYVHVIAEKEVRAPRGKPTLVPGAVPTILPNHPERLSRRAPPKRRDRKRPHDAAFPTTKTRTKTSRQGAERVECSIVDEPARSVSCDAATEVQANQDGGLHSVVPLDINLPSKFWTRQLLPDVSGVVYSIGSLASEPRVNILTENLVVFSSDHGGGASETAGKVYLRGKLHCKRSPKTREEAETLLADVDKLNLCKGALKVEDLATSAITRSAVAGAPCVCCRYLQKVLLTRKSREKQKDCSSSKVLVKRLRAARRKAKRFHCKVINLKDKLHYLQARTAAIEEDTLERQITTLPQKQKECVRHCLKAAKTSPKGMRYSKEWILECILMKLKSPRLYKHIRRQQILALPSESTLKRHLRRYKTCFGFNEEVLRVLKVKTSGMSEFRRNGRIRVDEMKLSESFQVGSTGKIDGFVDLGPFTPENERHLPCDHGMVIMFAPLVGKWTQILGVFATSSNVKGELLAKILVEAIVVAEKAGLFVDFISCDGATWNRKMWRLFGIGASFKKIRCNASHPVDSRRKLYFISDFPHLIKCLRNKFVRQGFNTPEGRELALEHFLFYLNRWEAHAKRLGFLSEPTAVGLRVTDPIENLFGIARQASDSNDHPTPQQFLATITCLSFYNVAKPPQHVNSHDPAVLDSLLGPDDHVMNEKCQLVNTCSAEDTTDASSSDLVDVAAEPILGAPRAEKTRPRAAYRATGPDRANPANRAAVLLVLVEKIIQAEEHQLNAKCVSQVQDNVIYDVRLKDTRPESPSNVMACYEDLVCPLNSVLKAMKMTVVERETKLVVDSVVLMVSAGIEREHLAALLGSMSVARTLFHHTHTVYDANSQRTQQVVTDFMSGLSCEAMIIYSSEVCLDDEVVDLATTGLVVLPEQPWLACSPDGLMRYQGNTVVVEIKCPERCKNAPIIDKEGKTVLEYIDFQAGKLTLKKSHSHYTQLQLQLYIMNLSQAVFYPWSPQQDDKFIFVDRDMSFLSEVVPKL</sequence>
<evidence type="ECO:0000313" key="1">
    <source>
        <dbReference type="EMBL" id="KAG0444010.1"/>
    </source>
</evidence>
<name>A0AC60QWC3_IXOPE</name>
<protein>
    <submittedName>
        <fullName evidence="1">Uncharacterized protein</fullName>
    </submittedName>
</protein>
<evidence type="ECO:0000313" key="2">
    <source>
        <dbReference type="Proteomes" id="UP000805193"/>
    </source>
</evidence>
<dbReference type="EMBL" id="JABSTQ010002629">
    <property type="protein sequence ID" value="KAG0444010.1"/>
    <property type="molecule type" value="Genomic_DNA"/>
</dbReference>
<accession>A0AC60QWC3</accession>
<comment type="caution">
    <text evidence="1">The sequence shown here is derived from an EMBL/GenBank/DDBJ whole genome shotgun (WGS) entry which is preliminary data.</text>
</comment>
<proteinExistence type="predicted"/>
<dbReference type="Proteomes" id="UP000805193">
    <property type="component" value="Unassembled WGS sequence"/>
</dbReference>
<gene>
    <name evidence="1" type="ORF">HPB47_014299</name>
</gene>
<organism evidence="1 2">
    <name type="scientific">Ixodes persulcatus</name>
    <name type="common">Taiga tick</name>
    <dbReference type="NCBI Taxonomy" id="34615"/>
    <lineage>
        <taxon>Eukaryota</taxon>
        <taxon>Metazoa</taxon>
        <taxon>Ecdysozoa</taxon>
        <taxon>Arthropoda</taxon>
        <taxon>Chelicerata</taxon>
        <taxon>Arachnida</taxon>
        <taxon>Acari</taxon>
        <taxon>Parasitiformes</taxon>
        <taxon>Ixodida</taxon>
        <taxon>Ixodoidea</taxon>
        <taxon>Ixodidae</taxon>
        <taxon>Ixodinae</taxon>
        <taxon>Ixodes</taxon>
    </lineage>
</organism>